<dbReference type="GO" id="GO:0140268">
    <property type="term" value="C:endoplasmic reticulum-plasma membrane contact site"/>
    <property type="evidence" value="ECO:0007669"/>
    <property type="project" value="TreeGrafter"/>
</dbReference>
<dbReference type="InterPro" id="IPR031968">
    <property type="entry name" value="VASt"/>
</dbReference>
<dbReference type="Proteomes" id="UP000283509">
    <property type="component" value="Unassembled WGS sequence"/>
</dbReference>
<dbReference type="OrthoDB" id="2162691at2759"/>
<evidence type="ECO:0000256" key="4">
    <source>
        <dbReference type="SAM" id="Phobius"/>
    </source>
</evidence>
<feature type="domain" description="VASt" evidence="5">
    <location>
        <begin position="76"/>
        <end position="243"/>
    </location>
</feature>
<keyword evidence="4" id="KW-1133">Transmembrane helix</keyword>
<feature type="compositionally biased region" description="Basic and acidic residues" evidence="3">
    <location>
        <begin position="24"/>
        <end position="33"/>
    </location>
</feature>
<comment type="subcellular location">
    <subcellularLocation>
        <location evidence="1">Membrane</location>
    </subcellularLocation>
</comment>
<evidence type="ECO:0000256" key="2">
    <source>
        <dbReference type="ARBA" id="ARBA00023136"/>
    </source>
</evidence>
<dbReference type="PANTHER" id="PTHR23319">
    <property type="entry name" value="GRAM DOMAIN CONTAINING 1B, ISOFORM E"/>
    <property type="match status" value="1"/>
</dbReference>
<evidence type="ECO:0000313" key="7">
    <source>
        <dbReference type="Proteomes" id="UP000283509"/>
    </source>
</evidence>
<accession>A0A3R7M748</accession>
<feature type="region of interest" description="Disordered" evidence="3">
    <location>
        <begin position="399"/>
        <end position="445"/>
    </location>
</feature>
<dbReference type="STRING" id="6689.A0A3R7M748"/>
<reference evidence="6 7" key="2">
    <citation type="submission" date="2019-01" db="EMBL/GenBank/DDBJ databases">
        <title>The decoding of complex shrimp genome reveals the adaptation for benthos swimmer, frequently molting mechanism and breeding impact on genome.</title>
        <authorList>
            <person name="Sun Y."/>
            <person name="Gao Y."/>
            <person name="Yu Y."/>
        </authorList>
    </citation>
    <scope>NUCLEOTIDE SEQUENCE [LARGE SCALE GENOMIC DNA]</scope>
    <source>
        <tissue evidence="6">Muscle</tissue>
    </source>
</reference>
<dbReference type="AlphaFoldDB" id="A0A3R7M748"/>
<dbReference type="GO" id="GO:0005886">
    <property type="term" value="C:plasma membrane"/>
    <property type="evidence" value="ECO:0007669"/>
    <property type="project" value="TreeGrafter"/>
</dbReference>
<evidence type="ECO:0000313" key="6">
    <source>
        <dbReference type="EMBL" id="ROT68942.1"/>
    </source>
</evidence>
<name>A0A3R7M748_PENVA</name>
<evidence type="ECO:0000259" key="5">
    <source>
        <dbReference type="PROSITE" id="PS51778"/>
    </source>
</evidence>
<reference evidence="6 7" key="1">
    <citation type="submission" date="2018-04" db="EMBL/GenBank/DDBJ databases">
        <authorList>
            <person name="Zhang X."/>
            <person name="Yuan J."/>
            <person name="Li F."/>
            <person name="Xiang J."/>
        </authorList>
    </citation>
    <scope>NUCLEOTIDE SEQUENCE [LARGE SCALE GENOMIC DNA]</scope>
    <source>
        <tissue evidence="6">Muscle</tissue>
    </source>
</reference>
<dbReference type="GO" id="GO:0120015">
    <property type="term" value="F:sterol transfer activity"/>
    <property type="evidence" value="ECO:0007669"/>
    <property type="project" value="TreeGrafter"/>
</dbReference>
<gene>
    <name evidence="6" type="ORF">C7M84_012893</name>
</gene>
<proteinExistence type="predicted"/>
<sequence>MKLEENGVQGSDGDERSASFVPAGDDRGARRVSELPPTAMFPLSVSRTRLDKEDSTESDEMAGEPSLACPLEPQHQGKVLLNAEVSLPVDTVFALLFRQEQLMIDVYAARKTTDVTCSTWQDQEGEPSTRTVTYNMALSLSTIGAKASFVTETQTLQSSQPGQVFVVETDSVNSGIPYADAFSVFNHYCLTRKSNDRTHICVWSSIKYKKQVWGFVRGMLEKNVYAGVEALLAEMASQLSAEANKSVQQTTMRRRRRGTNAMGRPRAEARPQPKPTAETPREKSLWLVVVILAAMSVLALGNMFLFVKLWRLEQQSFDHKAPLLDTPAVRYLGMTGSWEVVARILQRQEILHEGQVEQWKATVNEANQKLLQVYDSLEKMLTSVPEHVEALKSALLQHTAKATTEAEGEADGRAEGRAQERVKLDPDEEVDGGASAESQEPFEDQ</sequence>
<keyword evidence="4" id="KW-0812">Transmembrane</keyword>
<evidence type="ECO:0000256" key="1">
    <source>
        <dbReference type="ARBA" id="ARBA00004370"/>
    </source>
</evidence>
<feature type="transmembrane region" description="Helical" evidence="4">
    <location>
        <begin position="285"/>
        <end position="307"/>
    </location>
</feature>
<comment type="caution">
    <text evidence="6">The sequence shown here is derived from an EMBL/GenBank/DDBJ whole genome shotgun (WGS) entry which is preliminary data.</text>
</comment>
<dbReference type="GO" id="GO:0005789">
    <property type="term" value="C:endoplasmic reticulum membrane"/>
    <property type="evidence" value="ECO:0007669"/>
    <property type="project" value="TreeGrafter"/>
</dbReference>
<keyword evidence="7" id="KW-1185">Reference proteome</keyword>
<feature type="region of interest" description="Disordered" evidence="3">
    <location>
        <begin position="1"/>
        <end position="68"/>
    </location>
</feature>
<dbReference type="PANTHER" id="PTHR23319:SF4">
    <property type="entry name" value="GRAM DOMAIN CONTAINING 1B, ISOFORM E"/>
    <property type="match status" value="1"/>
</dbReference>
<protein>
    <submittedName>
        <fullName evidence="6">Putative GRAM domain-containing protein 1B isoform X1</fullName>
    </submittedName>
</protein>
<dbReference type="EMBL" id="QCYY01002618">
    <property type="protein sequence ID" value="ROT68942.1"/>
    <property type="molecule type" value="Genomic_DNA"/>
</dbReference>
<dbReference type="Pfam" id="PF16016">
    <property type="entry name" value="VASt"/>
    <property type="match status" value="1"/>
</dbReference>
<keyword evidence="2 4" id="KW-0472">Membrane</keyword>
<evidence type="ECO:0000256" key="3">
    <source>
        <dbReference type="SAM" id="MobiDB-lite"/>
    </source>
</evidence>
<dbReference type="GO" id="GO:0032366">
    <property type="term" value="P:intracellular sterol transport"/>
    <property type="evidence" value="ECO:0007669"/>
    <property type="project" value="TreeGrafter"/>
</dbReference>
<dbReference type="GO" id="GO:0032934">
    <property type="term" value="F:sterol binding"/>
    <property type="evidence" value="ECO:0007669"/>
    <property type="project" value="TreeGrafter"/>
</dbReference>
<feature type="region of interest" description="Disordered" evidence="3">
    <location>
        <begin position="244"/>
        <end position="278"/>
    </location>
</feature>
<feature type="compositionally biased region" description="Basic and acidic residues" evidence="3">
    <location>
        <begin position="410"/>
        <end position="425"/>
    </location>
</feature>
<organism evidence="6 7">
    <name type="scientific">Penaeus vannamei</name>
    <name type="common">Whiteleg shrimp</name>
    <name type="synonym">Litopenaeus vannamei</name>
    <dbReference type="NCBI Taxonomy" id="6689"/>
    <lineage>
        <taxon>Eukaryota</taxon>
        <taxon>Metazoa</taxon>
        <taxon>Ecdysozoa</taxon>
        <taxon>Arthropoda</taxon>
        <taxon>Crustacea</taxon>
        <taxon>Multicrustacea</taxon>
        <taxon>Malacostraca</taxon>
        <taxon>Eumalacostraca</taxon>
        <taxon>Eucarida</taxon>
        <taxon>Decapoda</taxon>
        <taxon>Dendrobranchiata</taxon>
        <taxon>Penaeoidea</taxon>
        <taxon>Penaeidae</taxon>
        <taxon>Penaeus</taxon>
    </lineage>
</organism>
<dbReference type="InterPro" id="IPR051482">
    <property type="entry name" value="Cholesterol_transport"/>
</dbReference>
<dbReference type="PROSITE" id="PS51778">
    <property type="entry name" value="VAST"/>
    <property type="match status" value="1"/>
</dbReference>